<organism evidence="5 6">
    <name type="scientific">Fusarium poae</name>
    <dbReference type="NCBI Taxonomy" id="36050"/>
    <lineage>
        <taxon>Eukaryota</taxon>
        <taxon>Fungi</taxon>
        <taxon>Dikarya</taxon>
        <taxon>Ascomycota</taxon>
        <taxon>Pezizomycotina</taxon>
        <taxon>Sordariomycetes</taxon>
        <taxon>Hypocreomycetidae</taxon>
        <taxon>Hypocreales</taxon>
        <taxon>Nectriaceae</taxon>
        <taxon>Fusarium</taxon>
    </lineage>
</organism>
<keyword evidence="1" id="KW-0143">Chaperone</keyword>
<evidence type="ECO:0000256" key="1">
    <source>
        <dbReference type="ARBA" id="ARBA00023186"/>
    </source>
</evidence>
<feature type="region of interest" description="Disordered" evidence="2">
    <location>
        <begin position="553"/>
        <end position="576"/>
    </location>
</feature>
<dbReference type="PANTHER" id="PTHR44157">
    <property type="entry name" value="DNAJ HOMOLOG SUBFAMILY C MEMBER 11"/>
    <property type="match status" value="1"/>
</dbReference>
<evidence type="ECO:0000313" key="5">
    <source>
        <dbReference type="EMBL" id="OBS26923.1"/>
    </source>
</evidence>
<feature type="compositionally biased region" description="Low complexity" evidence="2">
    <location>
        <begin position="27"/>
        <end position="40"/>
    </location>
</feature>
<protein>
    <recommendedName>
        <fullName evidence="4">J domain-containing protein</fullName>
    </recommendedName>
</protein>
<feature type="region of interest" description="Disordered" evidence="2">
    <location>
        <begin position="1"/>
        <end position="86"/>
    </location>
</feature>
<dbReference type="Pfam" id="PF11875">
    <property type="entry name" value="DnaJ-like_C11_C"/>
    <property type="match status" value="1"/>
</dbReference>
<accession>A0A1B8B2H6</accession>
<dbReference type="Gene3D" id="1.10.287.110">
    <property type="entry name" value="DnaJ domain"/>
    <property type="match status" value="1"/>
</dbReference>
<feature type="compositionally biased region" description="Low complexity" evidence="2">
    <location>
        <begin position="60"/>
        <end position="86"/>
    </location>
</feature>
<dbReference type="GO" id="GO:0042407">
    <property type="term" value="P:cristae formation"/>
    <property type="evidence" value="ECO:0007669"/>
    <property type="project" value="TreeGrafter"/>
</dbReference>
<feature type="region of interest" description="Disordered" evidence="2">
    <location>
        <begin position="114"/>
        <end position="175"/>
    </location>
</feature>
<dbReference type="GO" id="GO:0005739">
    <property type="term" value="C:mitochondrion"/>
    <property type="evidence" value="ECO:0007669"/>
    <property type="project" value="GOC"/>
</dbReference>
<dbReference type="PROSITE" id="PS50076">
    <property type="entry name" value="DNAJ_2"/>
    <property type="match status" value="1"/>
</dbReference>
<feature type="transmembrane region" description="Helical" evidence="3">
    <location>
        <begin position="701"/>
        <end position="722"/>
    </location>
</feature>
<dbReference type="SUPFAM" id="SSF46565">
    <property type="entry name" value="Chaperone J-domain"/>
    <property type="match status" value="1"/>
</dbReference>
<comment type="caution">
    <text evidence="5">The sequence shown here is derived from an EMBL/GenBank/DDBJ whole genome shotgun (WGS) entry which is preliminary data.</text>
</comment>
<dbReference type="Proteomes" id="UP000091967">
    <property type="component" value="Unassembled WGS sequence"/>
</dbReference>
<dbReference type="SMART" id="SM00271">
    <property type="entry name" value="DnaJ"/>
    <property type="match status" value="1"/>
</dbReference>
<feature type="compositionally biased region" description="Basic and acidic residues" evidence="2">
    <location>
        <begin position="1"/>
        <end position="16"/>
    </location>
</feature>
<dbReference type="InterPro" id="IPR052243">
    <property type="entry name" value="Mito_inner_membrane_organizer"/>
</dbReference>
<dbReference type="InterPro" id="IPR024586">
    <property type="entry name" value="DnaJ-like_C11_C"/>
</dbReference>
<feature type="domain" description="J" evidence="4">
    <location>
        <begin position="191"/>
        <end position="261"/>
    </location>
</feature>
<keyword evidence="6" id="KW-1185">Reference proteome</keyword>
<keyword evidence="3" id="KW-1133">Transmembrane helix</keyword>
<dbReference type="EMBL" id="LYXU01000001">
    <property type="protein sequence ID" value="OBS26923.1"/>
    <property type="molecule type" value="Genomic_DNA"/>
</dbReference>
<evidence type="ECO:0000259" key="4">
    <source>
        <dbReference type="PROSITE" id="PS50076"/>
    </source>
</evidence>
<proteinExistence type="predicted"/>
<reference evidence="5 6" key="1">
    <citation type="submission" date="2016-06" db="EMBL/GenBank/DDBJ databases">
        <title>Living apart together: crosstalk between the core and supernumerary genomes in a fungal plant pathogen.</title>
        <authorList>
            <person name="Vanheule A."/>
            <person name="Audenaert K."/>
            <person name="Warris S."/>
            <person name="Van De Geest H."/>
            <person name="Schijlen E."/>
            <person name="Hofte M."/>
            <person name="De Saeger S."/>
            <person name="Haesaert G."/>
            <person name="Waalwijk C."/>
            <person name="Van Der Lee T."/>
        </authorList>
    </citation>
    <scope>NUCLEOTIDE SEQUENCE [LARGE SCALE GENOMIC DNA]</scope>
    <source>
        <strain evidence="5 6">2516</strain>
    </source>
</reference>
<keyword evidence="3" id="KW-0472">Membrane</keyword>
<evidence type="ECO:0000313" key="6">
    <source>
        <dbReference type="Proteomes" id="UP000091967"/>
    </source>
</evidence>
<keyword evidence="3" id="KW-0812">Transmembrane</keyword>
<dbReference type="STRING" id="36050.A0A1B8B2H6"/>
<dbReference type="InterPro" id="IPR001623">
    <property type="entry name" value="DnaJ_domain"/>
</dbReference>
<dbReference type="OMA" id="IWYTYHG"/>
<dbReference type="Pfam" id="PF00226">
    <property type="entry name" value="DnaJ"/>
    <property type="match status" value="1"/>
</dbReference>
<name>A0A1B8B2H6_FUSPO</name>
<dbReference type="AlphaFoldDB" id="A0A1B8B2H6"/>
<evidence type="ECO:0000256" key="3">
    <source>
        <dbReference type="SAM" id="Phobius"/>
    </source>
</evidence>
<dbReference type="InterPro" id="IPR036869">
    <property type="entry name" value="J_dom_sf"/>
</dbReference>
<dbReference type="PANTHER" id="PTHR44157:SF1">
    <property type="entry name" value="DNAJ HOMOLOG SUBFAMILY C MEMBER 11"/>
    <property type="match status" value="1"/>
</dbReference>
<sequence length="874" mass="97095">MTDRRSRRDRDRDSLRVPRARPHRSSRNSSVRSSARSSANYEEPRHRHPSTGPTSYPAAAPTSYPTNSPYSYPSAANSSRSLRAASSRFSLNEQFAATRQDFNLWDDDASSIYDQGINEDDEEDDDEDEEDEDKAEDKDEDEDEEDSDSDDSDDEDSEDDEKAALSSTEGNDDTLQEISNTLPSLQVSDSNFYDLFCLPQGAQELSQQQIRNAYYRLFVLFYPESYPAHLRPVARQQFLRVQDAFETLIDPVRRAQYDVDQFVQAEGTEAFESEYEIAFQEAVRDRIQSSISTNSDLGVRLDASESTSGRPKLQILDFALSHSVTIELPGMQKLVQPQIARIESLASKNEKKPVGSPSQPGVQVATPTVTITGSTYGISKDLSSVPTSLLYDRYQPLLPLTISRHRLMQLVENKFAPLATLQYRQEFLNRKLSPSPEKFRWIKTAVELEADVLPELTARSRLYHHFLLPKFTEPTIAEASIQSSRDTTEFQPRVALGLYQNLRHGTGFLRADTGDWTFGAEQYSRFFSEHSTINPDFFNTEAPGATPSIELGFRTGQSDRLPAPGSSDTPGDEGGIRGLDYEINTCQHGSWAISASASPVSAAGAIRYSKDLVLPFQAPPTSLDPGMPAAARLEAELCSNRFQDQYLAVRNLWPVGRFARIGLEVGMSIHNLHLSVYWSRLGQRLSVPLLIAPRSLLGPDILFWAGALPFAGLAAVQLGLSYRRQQTARSHRRSRLDISSTDKPVTIAQHRFEADNITTLLAQPVEVRQKGQMTLKGLVILSARFGVPSEDGSLVPSDEVADVTVAVAALVSEPSYVNGPALVIPQGVRKNRLPGFWDPAPGQDKVLRVEYQFKGEAGSIEVGDHDELVLPPQA</sequence>
<evidence type="ECO:0000256" key="2">
    <source>
        <dbReference type="SAM" id="MobiDB-lite"/>
    </source>
</evidence>
<feature type="compositionally biased region" description="Acidic residues" evidence="2">
    <location>
        <begin position="117"/>
        <end position="161"/>
    </location>
</feature>
<gene>
    <name evidence="5" type="ORF">FPOA_00864</name>
</gene>